<protein>
    <submittedName>
        <fullName evidence="1">Replication initiator protein A</fullName>
    </submittedName>
</protein>
<accession>A0ABV6B1W8</accession>
<evidence type="ECO:0000313" key="1">
    <source>
        <dbReference type="EMBL" id="MFB9993750.1"/>
    </source>
</evidence>
<dbReference type="RefSeq" id="WP_380013192.1">
    <property type="nucleotide sequence ID" value="NZ_JBHLYR010000053.1"/>
</dbReference>
<name>A0ABV6B1W8_9DEIO</name>
<gene>
    <name evidence="1" type="ORF">ACFFLM_17465</name>
</gene>
<evidence type="ECO:0000313" key="2">
    <source>
        <dbReference type="Proteomes" id="UP001589733"/>
    </source>
</evidence>
<reference evidence="1 2" key="1">
    <citation type="submission" date="2024-09" db="EMBL/GenBank/DDBJ databases">
        <authorList>
            <person name="Sun Q."/>
            <person name="Mori K."/>
        </authorList>
    </citation>
    <scope>NUCLEOTIDE SEQUENCE [LARGE SCALE GENOMIC DNA]</scope>
    <source>
        <strain evidence="1 2">JCM 13503</strain>
    </source>
</reference>
<comment type="caution">
    <text evidence="1">The sequence shown here is derived from an EMBL/GenBank/DDBJ whole genome shotgun (WGS) entry which is preliminary data.</text>
</comment>
<proteinExistence type="predicted"/>
<dbReference type="Proteomes" id="UP001589733">
    <property type="component" value="Unassembled WGS sequence"/>
</dbReference>
<dbReference type="EMBL" id="JBHLYR010000053">
    <property type="protein sequence ID" value="MFB9993750.1"/>
    <property type="molecule type" value="Genomic_DNA"/>
</dbReference>
<organism evidence="1 2">
    <name type="scientific">Deinococcus oregonensis</name>
    <dbReference type="NCBI Taxonomy" id="1805970"/>
    <lineage>
        <taxon>Bacteria</taxon>
        <taxon>Thermotogati</taxon>
        <taxon>Deinococcota</taxon>
        <taxon>Deinococci</taxon>
        <taxon>Deinococcales</taxon>
        <taxon>Deinococcaceae</taxon>
        <taxon>Deinococcus</taxon>
    </lineage>
</organism>
<sequence length="432" mass="48010">MTSKNREVTLRYEEVNLALNGIVSIQNRVKTTNRSWEETLNLPNNRVITLRCSTTEDQVVPHGLDNDFQAGLQNLFLAQGCPANNRVRFTIHALIQASGLDTSGRYYDKALAALKRLKAANFSFEGGWHDGTDWVTVQFSLIERLTIKQTHRTSAVAGDLVEVQLPSEMAESLRRGYVKSLNTTLLRKLQQPAGRTLYRLLDGIRYATPGEPLSVFETDLESWGRRCRLFDRRADRIRDILNPAHEALLKARYLTDVQYFGRGTTQTLRYEFASEIEVNSPQLIQRLEAAGIALKVGRQLIGAIGPLEVASRLTEALAIQESSSKGLGAGFLVQFIREPENYRSRTPPAIKAAPVMTGQPRLLLAEAELEINHRASLLRFLKMRLKRAPSAAAVQAIEALSDAQAQALVASTTARPAHEALSLAESLLKCVL</sequence>
<dbReference type="Pfam" id="PF10134">
    <property type="entry name" value="RPA"/>
    <property type="match status" value="1"/>
</dbReference>
<dbReference type="InterPro" id="IPR018777">
    <property type="entry name" value="Replication_initiator_prot_A"/>
</dbReference>
<keyword evidence="2" id="KW-1185">Reference proteome</keyword>